<protein>
    <submittedName>
        <fullName evidence="3">Uncharacterized protein</fullName>
    </submittedName>
</protein>
<feature type="coiled-coil region" evidence="1">
    <location>
        <begin position="246"/>
        <end position="273"/>
    </location>
</feature>
<feature type="compositionally biased region" description="Polar residues" evidence="2">
    <location>
        <begin position="97"/>
        <end position="110"/>
    </location>
</feature>
<feature type="region of interest" description="Disordered" evidence="2">
    <location>
        <begin position="207"/>
        <end position="236"/>
    </location>
</feature>
<proteinExistence type="predicted"/>
<evidence type="ECO:0000313" key="4">
    <source>
        <dbReference type="Proteomes" id="UP000799538"/>
    </source>
</evidence>
<feature type="coiled-coil region" evidence="1">
    <location>
        <begin position="357"/>
        <end position="412"/>
    </location>
</feature>
<reference evidence="4" key="1">
    <citation type="journal article" date="2020" name="Stud. Mycol.">
        <title>101 Dothideomycetes genomes: A test case for predicting lifestyles and emergence of pathogens.</title>
        <authorList>
            <person name="Haridas S."/>
            <person name="Albert R."/>
            <person name="Binder M."/>
            <person name="Bloem J."/>
            <person name="LaButti K."/>
            <person name="Salamov A."/>
            <person name="Andreopoulos B."/>
            <person name="Baker S."/>
            <person name="Barry K."/>
            <person name="Bills G."/>
            <person name="Bluhm B."/>
            <person name="Cannon C."/>
            <person name="Castanera R."/>
            <person name="Culley D."/>
            <person name="Daum C."/>
            <person name="Ezra D."/>
            <person name="Gonzalez J."/>
            <person name="Henrissat B."/>
            <person name="Kuo A."/>
            <person name="Liang C."/>
            <person name="Lipzen A."/>
            <person name="Lutzoni F."/>
            <person name="Magnuson J."/>
            <person name="Mondo S."/>
            <person name="Nolan M."/>
            <person name="Ohm R."/>
            <person name="Pangilinan J."/>
            <person name="Park H.-J."/>
            <person name="Ramirez L."/>
            <person name="Alfaro M."/>
            <person name="Sun H."/>
            <person name="Tritt A."/>
            <person name="Yoshinaga Y."/>
            <person name="Zwiers L.-H."/>
            <person name="Turgeon B."/>
            <person name="Goodwin S."/>
            <person name="Spatafora J."/>
            <person name="Crous P."/>
            <person name="Grigoriev I."/>
        </authorList>
    </citation>
    <scope>NUCLEOTIDE SEQUENCE [LARGE SCALE GENOMIC DNA]</scope>
    <source>
        <strain evidence="4">CECT 20119</strain>
    </source>
</reference>
<dbReference type="Gene3D" id="1.10.287.1490">
    <property type="match status" value="1"/>
</dbReference>
<organism evidence="3 4">
    <name type="scientific">Elsinoe ampelina</name>
    <dbReference type="NCBI Taxonomy" id="302913"/>
    <lineage>
        <taxon>Eukaryota</taxon>
        <taxon>Fungi</taxon>
        <taxon>Dikarya</taxon>
        <taxon>Ascomycota</taxon>
        <taxon>Pezizomycotina</taxon>
        <taxon>Dothideomycetes</taxon>
        <taxon>Dothideomycetidae</taxon>
        <taxon>Myriangiales</taxon>
        <taxon>Elsinoaceae</taxon>
        <taxon>Elsinoe</taxon>
    </lineage>
</organism>
<evidence type="ECO:0000256" key="2">
    <source>
        <dbReference type="SAM" id="MobiDB-lite"/>
    </source>
</evidence>
<feature type="compositionally biased region" description="Basic and acidic residues" evidence="2">
    <location>
        <begin position="1"/>
        <end position="11"/>
    </location>
</feature>
<keyword evidence="1" id="KW-0175">Coiled coil</keyword>
<name>A0A6A6GDB1_9PEZI</name>
<accession>A0A6A6GDB1</accession>
<dbReference type="AlphaFoldDB" id="A0A6A6GDB1"/>
<keyword evidence="4" id="KW-1185">Reference proteome</keyword>
<sequence length="993" mass="111054">MKTRAQERAESVEPEASQSSQQQLPRSNNRKRRASSVSHAESGAVDDSSQLDSQPAIKKRKKTKVVVKEVAHSQGEVDHPELSPIREDSSQPAADAFQTSQVNNSQLSQVTTKTTTSRRATLPAFSQEDALSQSQSQSQKKSKPRKSMPASLALQHLSPARFEAGMVSLNKLVQERMKQRLESQTMSQLDGSDDIEMSQHETDILVYGNVDGPSQPPDIEVQSPSSERADSLTDFDSVPIKSDQERANYEASIKRLAREAAEAKSSLEILIVELSSMGFGSPDANAQAVIDSIRASFDHVRHRLRDILPFDVAADVQEQTLLMRIADQLVAYAHSNNKKDTIITEQKSFEQELLTQIDVLIDKLAEANLIRNRLEQANGEFDNQNEEDDRYIKELETKLLDVEKNFKQVSKLLTEKVSQAQTLESENSVLDDSCEKLKTALDGYRQTEANLHDLIRRMEHDHAATLAALKDHHETEHHRFTEEVRIEKEARVAAEGRATSVEKAAADLSKSLEKEAAMISKLKAEIEGLRADIVDVQAGKESAEDDAATKASTIIDLQKQLEKAEADLAKLEDDYADLQKLHEAEKRQREAAEAELDDTHVKVKSLNDKLHKQGVEANELRQKLFEVQQRDHKTIKEYQTTMAERTEQYEADLSAETSRREDAENVAAERQSYIDDLESKLANLEADMRKTFDEKEALLQQMEDRCVKLEEEVEELQTALGIKTAEHNALQQSTSSQIKTLETTIGDLTSTLNKTSTDLNTVRHQASTQQEQMLATLADRDASIDALKHDAEVADSAISVLQGEKASLESRVEHEAITMLTYTAEKEAQVASLKDIIGTKQAEIEDLQERAREVDTAWNATVTEKNSYIETLETSAETREENYDALREKNRELREKFEEYVAKATHKIGTLSAEVDRLAKLAKDGEGELKREGKRLLEDVMEVEEEEAAVNGIGHSSVSPAVRVVEKKRVKKTRRAVRDSGIGGSSDMEGMLS</sequence>
<feature type="coiled-coil region" evidence="1">
    <location>
        <begin position="505"/>
        <end position="623"/>
    </location>
</feature>
<dbReference type="OrthoDB" id="3532430at2759"/>
<dbReference type="Proteomes" id="UP000799538">
    <property type="component" value="Unassembled WGS sequence"/>
</dbReference>
<evidence type="ECO:0000313" key="3">
    <source>
        <dbReference type="EMBL" id="KAF2223666.1"/>
    </source>
</evidence>
<feature type="region of interest" description="Disordered" evidence="2">
    <location>
        <begin position="1"/>
        <end position="154"/>
    </location>
</feature>
<dbReference type="EMBL" id="ML992506">
    <property type="protein sequence ID" value="KAF2223666.1"/>
    <property type="molecule type" value="Genomic_DNA"/>
</dbReference>
<feature type="compositionally biased region" description="Basic and acidic residues" evidence="2">
    <location>
        <begin position="66"/>
        <end position="89"/>
    </location>
</feature>
<feature type="coiled-coil region" evidence="1">
    <location>
        <begin position="830"/>
        <end position="946"/>
    </location>
</feature>
<feature type="coiled-coil region" evidence="1">
    <location>
        <begin position="667"/>
        <end position="726"/>
    </location>
</feature>
<evidence type="ECO:0000256" key="1">
    <source>
        <dbReference type="SAM" id="Coils"/>
    </source>
</evidence>
<gene>
    <name evidence="3" type="ORF">BDZ85DRAFT_261993</name>
</gene>
<feature type="compositionally biased region" description="Polar residues" evidence="2">
    <location>
        <begin position="16"/>
        <end position="27"/>
    </location>
</feature>